<dbReference type="SUPFAM" id="SSF63829">
    <property type="entry name" value="Calcium-dependent phosphotriesterase"/>
    <property type="match status" value="1"/>
</dbReference>
<keyword evidence="6" id="KW-1185">Reference proteome</keyword>
<dbReference type="InterPro" id="IPR013658">
    <property type="entry name" value="SGL"/>
</dbReference>
<evidence type="ECO:0000313" key="5">
    <source>
        <dbReference type="EMBL" id="TKS57495.1"/>
    </source>
</evidence>
<feature type="binding site" evidence="3">
    <location>
        <position position="231"/>
    </location>
    <ligand>
        <name>a divalent metal cation</name>
        <dbReference type="ChEBI" id="CHEBI:60240"/>
    </ligand>
</feature>
<dbReference type="PROSITE" id="PS51257">
    <property type="entry name" value="PROKAR_LIPOPROTEIN"/>
    <property type="match status" value="1"/>
</dbReference>
<evidence type="ECO:0000256" key="2">
    <source>
        <dbReference type="PIRSR" id="PIRSR605511-1"/>
    </source>
</evidence>
<dbReference type="Gene3D" id="2.120.10.30">
    <property type="entry name" value="TolB, C-terminal domain"/>
    <property type="match status" value="1"/>
</dbReference>
<dbReference type="InterPro" id="IPR011042">
    <property type="entry name" value="6-blade_b-propeller_TolB-like"/>
</dbReference>
<evidence type="ECO:0000256" key="1">
    <source>
        <dbReference type="ARBA" id="ARBA00022801"/>
    </source>
</evidence>
<keyword evidence="3" id="KW-0479">Metal-binding</keyword>
<keyword evidence="1" id="KW-0378">Hydrolase</keyword>
<dbReference type="RefSeq" id="WP_138931196.1">
    <property type="nucleotide sequence ID" value="NZ_SWMU01000001.1"/>
</dbReference>
<protein>
    <submittedName>
        <fullName evidence="5">SMP-30/gluconolactonase/LRE family protein</fullName>
    </submittedName>
</protein>
<dbReference type="InterPro" id="IPR051262">
    <property type="entry name" value="SMP-30/CGR1_Lactonase"/>
</dbReference>
<dbReference type="InterPro" id="IPR005511">
    <property type="entry name" value="SMP-30"/>
</dbReference>
<evidence type="ECO:0000313" key="6">
    <source>
        <dbReference type="Proteomes" id="UP000306552"/>
    </source>
</evidence>
<comment type="cofactor">
    <cofactor evidence="3">
        <name>Zn(2+)</name>
        <dbReference type="ChEBI" id="CHEBI:29105"/>
    </cofactor>
    <text evidence="3">Binds 1 divalent metal cation per subunit.</text>
</comment>
<dbReference type="OrthoDB" id="241638at2"/>
<dbReference type="Pfam" id="PF08450">
    <property type="entry name" value="SGL"/>
    <property type="match status" value="1"/>
</dbReference>
<organism evidence="5 6">
    <name type="scientific">Mesohalobacter halotolerans</name>
    <dbReference type="NCBI Taxonomy" id="1883405"/>
    <lineage>
        <taxon>Bacteria</taxon>
        <taxon>Pseudomonadati</taxon>
        <taxon>Bacteroidota</taxon>
        <taxon>Flavobacteriia</taxon>
        <taxon>Flavobacteriales</taxon>
        <taxon>Flavobacteriaceae</taxon>
        <taxon>Mesohalobacter</taxon>
    </lineage>
</organism>
<name>A0A4V6ALL6_9FLAO</name>
<dbReference type="EMBL" id="SWMU01000001">
    <property type="protein sequence ID" value="TKS57495.1"/>
    <property type="molecule type" value="Genomic_DNA"/>
</dbReference>
<evidence type="ECO:0000256" key="3">
    <source>
        <dbReference type="PIRSR" id="PIRSR605511-2"/>
    </source>
</evidence>
<dbReference type="PANTHER" id="PTHR47572">
    <property type="entry name" value="LIPOPROTEIN-RELATED"/>
    <property type="match status" value="1"/>
</dbReference>
<dbReference type="AlphaFoldDB" id="A0A4V6ALL6"/>
<accession>A0A4V6ALL6</accession>
<gene>
    <name evidence="5" type="ORF">FCN74_03500</name>
</gene>
<evidence type="ECO:0000259" key="4">
    <source>
        <dbReference type="Pfam" id="PF08450"/>
    </source>
</evidence>
<feature type="active site" description="Proton donor/acceptor" evidence="2">
    <location>
        <position position="231"/>
    </location>
</feature>
<keyword evidence="3" id="KW-0862">Zinc</keyword>
<dbReference type="GO" id="GO:0046872">
    <property type="term" value="F:metal ion binding"/>
    <property type="evidence" value="ECO:0007669"/>
    <property type="project" value="UniProtKB-KW"/>
</dbReference>
<feature type="binding site" evidence="3">
    <location>
        <position position="135"/>
    </location>
    <ligand>
        <name>substrate</name>
    </ligand>
</feature>
<feature type="binding site" evidence="3">
    <location>
        <position position="187"/>
    </location>
    <ligand>
        <name>a divalent metal cation</name>
        <dbReference type="ChEBI" id="CHEBI:60240"/>
    </ligand>
</feature>
<feature type="domain" description="SMP-30/Gluconolactonase/LRE-like region" evidence="4">
    <location>
        <begin position="48"/>
        <end position="287"/>
    </location>
</feature>
<dbReference type="PANTHER" id="PTHR47572:SF4">
    <property type="entry name" value="LACTONASE DRP35"/>
    <property type="match status" value="1"/>
</dbReference>
<dbReference type="Proteomes" id="UP000306552">
    <property type="component" value="Unassembled WGS sequence"/>
</dbReference>
<proteinExistence type="predicted"/>
<sequence>MKNLVLIGLCISIFACKKEPKQDKNTRQSEFQVKTNSPLKKLASDFKFTEGPAVDSTGNVYFSDIPNSKIWIWTLADSLKLFRENSNGSNGLYFDKNQNLLACEGGASQISLTTPKGDYKIIASEFEGKPFNSTNDLWPDNKGGVYFTDPQYGGDLDNLNQGGMHVFYLHPDHETITKVCSDLNRPNGIFGTPDGKTLYVSDRGAGKTYSYNIEDDGSLSDKTLIIDKGSDGMTLDQEGNIYITTKGKSQVDIFSKSGDLIKTIKIPESPTNVCFGGKERNQLYITAQTSLYRISLNVKGVD</sequence>
<dbReference type="PRINTS" id="PR01790">
    <property type="entry name" value="SMP30FAMILY"/>
</dbReference>
<feature type="binding site" evidence="3">
    <location>
        <position position="50"/>
    </location>
    <ligand>
        <name>a divalent metal cation</name>
        <dbReference type="ChEBI" id="CHEBI:60240"/>
    </ligand>
</feature>
<dbReference type="GO" id="GO:0016787">
    <property type="term" value="F:hydrolase activity"/>
    <property type="evidence" value="ECO:0007669"/>
    <property type="project" value="UniProtKB-KW"/>
</dbReference>
<reference evidence="5 6" key="1">
    <citation type="submission" date="2019-04" db="EMBL/GenBank/DDBJ databases">
        <title>Psychroflexus halotolerans sp. nov., isolated from a marine solar saltern.</title>
        <authorList>
            <person name="Feng X."/>
        </authorList>
    </citation>
    <scope>NUCLEOTIDE SEQUENCE [LARGE SCALE GENOMIC DNA]</scope>
    <source>
        <strain evidence="5 6">WDS2C27</strain>
    </source>
</reference>
<comment type="caution">
    <text evidence="5">The sequence shown here is derived from an EMBL/GenBank/DDBJ whole genome shotgun (WGS) entry which is preliminary data.</text>
</comment>